<evidence type="ECO:0000256" key="3">
    <source>
        <dbReference type="SAM" id="SignalP"/>
    </source>
</evidence>
<feature type="chain" id="PRO_5035421761" description="Single domain-containing protein" evidence="3">
    <location>
        <begin position="18"/>
        <end position="111"/>
    </location>
</feature>
<evidence type="ECO:0000259" key="4">
    <source>
        <dbReference type="SMART" id="SM01318"/>
    </source>
</evidence>
<evidence type="ECO:0000313" key="6">
    <source>
        <dbReference type="Proteomes" id="UP000838878"/>
    </source>
</evidence>
<dbReference type="Pfam" id="PF15430">
    <property type="entry name" value="SVWC"/>
    <property type="match status" value="1"/>
</dbReference>
<feature type="domain" description="Single" evidence="4">
    <location>
        <begin position="37"/>
        <end position="104"/>
    </location>
</feature>
<evidence type="ECO:0000256" key="2">
    <source>
        <dbReference type="ARBA" id="ARBA00022525"/>
    </source>
</evidence>
<evidence type="ECO:0000256" key="1">
    <source>
        <dbReference type="ARBA" id="ARBA00004613"/>
    </source>
</evidence>
<keyword evidence="6" id="KW-1185">Reference proteome</keyword>
<keyword evidence="3" id="KW-0732">Signal</keyword>
<name>A0A8J9W6E2_9NEOP</name>
<accession>A0A8J9W6E2</accession>
<dbReference type="PANTHER" id="PTHR39957:SF1">
    <property type="entry name" value="AT09846P1-RELATED"/>
    <property type="match status" value="1"/>
</dbReference>
<reference evidence="5" key="1">
    <citation type="submission" date="2021-12" db="EMBL/GenBank/DDBJ databases">
        <authorList>
            <person name="Martin H S."/>
        </authorList>
    </citation>
    <scope>NUCLEOTIDE SEQUENCE</scope>
</reference>
<feature type="non-terminal residue" evidence="5">
    <location>
        <position position="111"/>
    </location>
</feature>
<comment type="subcellular location">
    <subcellularLocation>
        <location evidence="1">Secreted</location>
    </subcellularLocation>
</comment>
<dbReference type="SMART" id="SM01318">
    <property type="entry name" value="SVWC"/>
    <property type="match status" value="1"/>
</dbReference>
<dbReference type="PANTHER" id="PTHR39957">
    <property type="entry name" value="AT09846P1-RELATED"/>
    <property type="match status" value="1"/>
</dbReference>
<dbReference type="AlphaFoldDB" id="A0A8J9W6E2"/>
<sequence>MVSRIVCFILMVGLANAATFMGKLPMKPKEHAHKTGCYIAEINDVIPYGEMVAPVGVCYRIECSRHMLYYASCGTISMDGSPNCFVSDEDLRVPYPSCCPEIKCEQDNYLI</sequence>
<organism evidence="5 6">
    <name type="scientific">Brenthis ino</name>
    <name type="common">lesser marbled fritillary</name>
    <dbReference type="NCBI Taxonomy" id="405034"/>
    <lineage>
        <taxon>Eukaryota</taxon>
        <taxon>Metazoa</taxon>
        <taxon>Ecdysozoa</taxon>
        <taxon>Arthropoda</taxon>
        <taxon>Hexapoda</taxon>
        <taxon>Insecta</taxon>
        <taxon>Pterygota</taxon>
        <taxon>Neoptera</taxon>
        <taxon>Endopterygota</taxon>
        <taxon>Lepidoptera</taxon>
        <taxon>Glossata</taxon>
        <taxon>Ditrysia</taxon>
        <taxon>Papilionoidea</taxon>
        <taxon>Nymphalidae</taxon>
        <taxon>Heliconiinae</taxon>
        <taxon>Argynnini</taxon>
        <taxon>Brenthis</taxon>
    </lineage>
</organism>
<dbReference type="InterPro" id="IPR029277">
    <property type="entry name" value="SVWC_dom"/>
</dbReference>
<proteinExistence type="predicted"/>
<dbReference type="Proteomes" id="UP000838878">
    <property type="component" value="Chromosome 6"/>
</dbReference>
<evidence type="ECO:0000313" key="5">
    <source>
        <dbReference type="EMBL" id="CAH0727182.1"/>
    </source>
</evidence>
<dbReference type="EMBL" id="OV170226">
    <property type="protein sequence ID" value="CAH0727182.1"/>
    <property type="molecule type" value="Genomic_DNA"/>
</dbReference>
<dbReference type="GO" id="GO:0005576">
    <property type="term" value="C:extracellular region"/>
    <property type="evidence" value="ECO:0007669"/>
    <property type="project" value="UniProtKB-SubCell"/>
</dbReference>
<feature type="signal peptide" evidence="3">
    <location>
        <begin position="1"/>
        <end position="17"/>
    </location>
</feature>
<gene>
    <name evidence="5" type="ORF">BINO364_LOCUS12557</name>
</gene>
<dbReference type="OrthoDB" id="6761907at2759"/>
<protein>
    <recommendedName>
        <fullName evidence="4">Single domain-containing protein</fullName>
    </recommendedName>
</protein>
<dbReference type="InterPro" id="IPR053308">
    <property type="entry name" value="Vago-like"/>
</dbReference>
<keyword evidence="2" id="KW-0964">Secreted</keyword>